<keyword evidence="1" id="KW-0677">Repeat</keyword>
<evidence type="ECO:0000256" key="2">
    <source>
        <dbReference type="PROSITE-ProRule" id="PRU00175"/>
    </source>
</evidence>
<evidence type="ECO:0000313" key="5">
    <source>
        <dbReference type="EMBL" id="KAG6414646.1"/>
    </source>
</evidence>
<dbReference type="PROSITE" id="PS50089">
    <property type="entry name" value="ZF_RING_2"/>
    <property type="match status" value="1"/>
</dbReference>
<dbReference type="FunFam" id="1.25.40.10:FF:000427">
    <property type="entry name" value="Pentatricopeptide repeat-containing protein chloroplastic"/>
    <property type="match status" value="1"/>
</dbReference>
<sequence length="810" mass="89163">MLSAASASASIHHARRLFDSSPIAPPPLFAWNMLIKAYSKSSTPIEAVTLFSELLRTPGSLRPNQFTFPFVVKACGSGSMLGAGGSVHSFAVEAGFASDPHVKNTLLTMYAGFGLIEFARKMFDEMPERSVVSWSSMIAAYVHCNLELDALGAFKEMTMANENPNSVTLITLLSACTKLLNTRLSKSIHTHILINAINLDVALGTALLSTYAKSGHIDEALRVFNSITLKNLQSWTVMISSLANNGRGEEALSLFATMEQTGLKPDSVSFSAALSACSHRGLVSKGKELFEKMVNVYKIKPSVEHYGCMVDLLGRGGETGEAYRVIKSMPMEPNSVILRSYLSACKEHGCVHGLDERLVERLIELESGVGANYVLASSVLVGGKDDMRREMKKKGVEKVAGFSWVEAIPLANEIVMSSTLRFIAGVVMMTCTICCIELPVIPPDNNNNNENEEQPQPNVARITIVRPMPRYCFCLWILDDADLPRHQGDKAEQIEHDVVCSGCAICLEGYVAWERRATINTCGHRFHAHCIEAWLRENNTCPLCRHHLAKSHSISPSSEMLLQTTVSSAAYASPFGCRDCYTTKNLTQNHPSLSLTKTPFLPLVDRRFHLCSKSSNTWRYDSNCNRRSITPSATLLEAPVLWAGRLCIFYALLKAGLAGSPDNPIVSDMESGGLDLGFSKWFGELSKPEKEAAERRKLVGKWHPTTKGTLRRNYRVPSKTEGRRLLKAIASVLSDDDQFRDATSHKGCQIRRETAHGESVCCNNVRALFDELPTPHLTVEITPFPAGPLSENDYSKAERLERVLRSGPSV</sequence>
<dbReference type="Proteomes" id="UP000298416">
    <property type="component" value="Unassembled WGS sequence"/>
</dbReference>
<accession>A0A8X8XNI2</accession>
<dbReference type="InterPro" id="IPR046960">
    <property type="entry name" value="PPR_At4g14850-like_plant"/>
</dbReference>
<keyword evidence="6" id="KW-1185">Reference proteome</keyword>
<keyword evidence="2" id="KW-0479">Metal-binding</keyword>
<evidence type="ECO:0000256" key="3">
    <source>
        <dbReference type="PROSITE-ProRule" id="PRU00708"/>
    </source>
</evidence>
<dbReference type="Gene3D" id="3.30.40.10">
    <property type="entry name" value="Zinc/RING finger domain, C3HC4 (zinc finger)"/>
    <property type="match status" value="1"/>
</dbReference>
<proteinExistence type="predicted"/>
<evidence type="ECO:0000256" key="1">
    <source>
        <dbReference type="ARBA" id="ARBA00022737"/>
    </source>
</evidence>
<dbReference type="SMART" id="SM00184">
    <property type="entry name" value="RING"/>
    <property type="match status" value="1"/>
</dbReference>
<dbReference type="GO" id="GO:0009451">
    <property type="term" value="P:RNA modification"/>
    <property type="evidence" value="ECO:0007669"/>
    <property type="project" value="InterPro"/>
</dbReference>
<feature type="repeat" description="PPR" evidence="3">
    <location>
        <begin position="99"/>
        <end position="133"/>
    </location>
</feature>
<dbReference type="Pfam" id="PF13639">
    <property type="entry name" value="zf-RING_2"/>
    <property type="match status" value="1"/>
</dbReference>
<reference evidence="5" key="2">
    <citation type="submission" date="2020-08" db="EMBL/GenBank/DDBJ databases">
        <title>Plant Genome Project.</title>
        <authorList>
            <person name="Zhang R.-G."/>
        </authorList>
    </citation>
    <scope>NUCLEOTIDE SEQUENCE</scope>
    <source>
        <strain evidence="5">Huo1</strain>
        <tissue evidence="5">Leaf</tissue>
    </source>
</reference>
<dbReference type="InterPro" id="IPR001841">
    <property type="entry name" value="Znf_RING"/>
</dbReference>
<dbReference type="GO" id="GO:0008270">
    <property type="term" value="F:zinc ion binding"/>
    <property type="evidence" value="ECO:0007669"/>
    <property type="project" value="UniProtKB-KW"/>
</dbReference>
<dbReference type="InterPro" id="IPR013083">
    <property type="entry name" value="Znf_RING/FYVE/PHD"/>
</dbReference>
<feature type="domain" description="RING-type" evidence="4">
    <location>
        <begin position="503"/>
        <end position="545"/>
    </location>
</feature>
<gene>
    <name evidence="5" type="ORF">SASPL_122019</name>
</gene>
<reference evidence="5" key="1">
    <citation type="submission" date="2018-01" db="EMBL/GenBank/DDBJ databases">
        <authorList>
            <person name="Mao J.F."/>
        </authorList>
    </citation>
    <scope>NUCLEOTIDE SEQUENCE</scope>
    <source>
        <strain evidence="5">Huo1</strain>
        <tissue evidence="5">Leaf</tissue>
    </source>
</reference>
<dbReference type="InterPro" id="IPR011990">
    <property type="entry name" value="TPR-like_helical_dom_sf"/>
</dbReference>
<comment type="caution">
    <text evidence="5">The sequence shown here is derived from an EMBL/GenBank/DDBJ whole genome shotgun (WGS) entry which is preliminary data.</text>
</comment>
<dbReference type="NCBIfam" id="TIGR00756">
    <property type="entry name" value="PPR"/>
    <property type="match status" value="1"/>
</dbReference>
<dbReference type="GO" id="GO:0003723">
    <property type="term" value="F:RNA binding"/>
    <property type="evidence" value="ECO:0007669"/>
    <property type="project" value="InterPro"/>
</dbReference>
<evidence type="ECO:0000259" key="4">
    <source>
        <dbReference type="PROSITE" id="PS50089"/>
    </source>
</evidence>
<organism evidence="5">
    <name type="scientific">Salvia splendens</name>
    <name type="common">Scarlet sage</name>
    <dbReference type="NCBI Taxonomy" id="180675"/>
    <lineage>
        <taxon>Eukaryota</taxon>
        <taxon>Viridiplantae</taxon>
        <taxon>Streptophyta</taxon>
        <taxon>Embryophyta</taxon>
        <taxon>Tracheophyta</taxon>
        <taxon>Spermatophyta</taxon>
        <taxon>Magnoliopsida</taxon>
        <taxon>eudicotyledons</taxon>
        <taxon>Gunneridae</taxon>
        <taxon>Pentapetalae</taxon>
        <taxon>asterids</taxon>
        <taxon>lamiids</taxon>
        <taxon>Lamiales</taxon>
        <taxon>Lamiaceae</taxon>
        <taxon>Nepetoideae</taxon>
        <taxon>Mentheae</taxon>
        <taxon>Salviinae</taxon>
        <taxon>Salvia</taxon>
        <taxon>Salvia subgen. Calosphace</taxon>
        <taxon>core Calosphace</taxon>
    </lineage>
</organism>
<dbReference type="FunFam" id="1.25.40.10:FF:000090">
    <property type="entry name" value="Pentatricopeptide repeat-containing protein, chloroplastic"/>
    <property type="match status" value="1"/>
</dbReference>
<dbReference type="Pfam" id="PF13041">
    <property type="entry name" value="PPR_2"/>
    <property type="match status" value="1"/>
</dbReference>
<dbReference type="EMBL" id="PNBA02000008">
    <property type="protein sequence ID" value="KAG6414646.1"/>
    <property type="molecule type" value="Genomic_DNA"/>
</dbReference>
<name>A0A8X8XNI2_SALSN</name>
<dbReference type="Pfam" id="PF01535">
    <property type="entry name" value="PPR"/>
    <property type="match status" value="5"/>
</dbReference>
<dbReference type="PANTHER" id="PTHR47926:SF391">
    <property type="entry name" value="TETRATRICOPEPTIDE-LIKE HELICAL DOMAIN SUPERFAMILY"/>
    <property type="match status" value="1"/>
</dbReference>
<dbReference type="InterPro" id="IPR002885">
    <property type="entry name" value="PPR_rpt"/>
</dbReference>
<protein>
    <recommendedName>
        <fullName evidence="4">RING-type domain-containing protein</fullName>
    </recommendedName>
</protein>
<dbReference type="SUPFAM" id="SSF57850">
    <property type="entry name" value="RING/U-box"/>
    <property type="match status" value="1"/>
</dbReference>
<feature type="repeat" description="PPR" evidence="3">
    <location>
        <begin position="231"/>
        <end position="265"/>
    </location>
</feature>
<dbReference type="PROSITE" id="PS51375">
    <property type="entry name" value="PPR"/>
    <property type="match status" value="2"/>
</dbReference>
<dbReference type="GO" id="GO:0005737">
    <property type="term" value="C:cytoplasm"/>
    <property type="evidence" value="ECO:0007669"/>
    <property type="project" value="UniProtKB-ARBA"/>
</dbReference>
<dbReference type="Gene3D" id="1.25.40.10">
    <property type="entry name" value="Tetratricopeptide repeat domain"/>
    <property type="match status" value="3"/>
</dbReference>
<keyword evidence="2" id="KW-0863">Zinc-finger</keyword>
<dbReference type="PANTHER" id="PTHR47926">
    <property type="entry name" value="PENTATRICOPEPTIDE REPEAT-CONTAINING PROTEIN"/>
    <property type="match status" value="1"/>
</dbReference>
<dbReference type="AlphaFoldDB" id="A0A8X8XNI2"/>
<keyword evidence="2" id="KW-0862">Zinc</keyword>
<evidence type="ECO:0000313" key="6">
    <source>
        <dbReference type="Proteomes" id="UP000298416"/>
    </source>
</evidence>